<keyword evidence="2" id="KW-1185">Reference proteome</keyword>
<gene>
    <name evidence="1" type="ORF">CINCED_3A018815</name>
</gene>
<reference evidence="1 2" key="1">
    <citation type="submission" date="2019-08" db="EMBL/GenBank/DDBJ databases">
        <authorList>
            <person name="Alioto T."/>
            <person name="Alioto T."/>
            <person name="Gomez Garrido J."/>
        </authorList>
    </citation>
    <scope>NUCLEOTIDE SEQUENCE [LARGE SCALE GENOMIC DNA]</scope>
</reference>
<dbReference type="PANTHER" id="PTHR45913">
    <property type="entry name" value="EPM2A-INTERACTING PROTEIN 1"/>
    <property type="match status" value="1"/>
</dbReference>
<name>A0A5E4NQL2_9HEMI</name>
<proteinExistence type="predicted"/>
<dbReference type="EMBL" id="CABPRJ010002438">
    <property type="protein sequence ID" value="VVC46137.1"/>
    <property type="molecule type" value="Genomic_DNA"/>
</dbReference>
<accession>A0A5E4NQL2</accession>
<sequence length="304" mass="35541">MSAYVKDTTLSRNTIMRRIVEISSDISKQISCNTTNSKYFPLTLDENCDITNNPQLSIFIRNVNCKFEVTEELGTSTKDGAPCMTSKKIGFVNLLAEFLNRKLNNYHCIIRREALCAKILKFDHFLKPVSQCINKIRAWPFNHRLFRTLFNDVIHESGELLLFCEVRWLAKGKALERFWNLKDEVIEFLEINNELPGECELLRDINWLNDIAYLTAILGHLNILNERLQYERNIFPVLVDTINSFMSRLCLFESNIGMGNLDHFVRLKSIYLPTDISLTSFKNHVSSLYKSFQERFSRFKEEEI</sequence>
<evidence type="ECO:0000313" key="1">
    <source>
        <dbReference type="EMBL" id="VVC46137.1"/>
    </source>
</evidence>
<dbReference type="Proteomes" id="UP000325440">
    <property type="component" value="Unassembled WGS sequence"/>
</dbReference>
<organism evidence="1 2">
    <name type="scientific">Cinara cedri</name>
    <dbReference type="NCBI Taxonomy" id="506608"/>
    <lineage>
        <taxon>Eukaryota</taxon>
        <taxon>Metazoa</taxon>
        <taxon>Ecdysozoa</taxon>
        <taxon>Arthropoda</taxon>
        <taxon>Hexapoda</taxon>
        <taxon>Insecta</taxon>
        <taxon>Pterygota</taxon>
        <taxon>Neoptera</taxon>
        <taxon>Paraneoptera</taxon>
        <taxon>Hemiptera</taxon>
        <taxon>Sternorrhyncha</taxon>
        <taxon>Aphidomorpha</taxon>
        <taxon>Aphidoidea</taxon>
        <taxon>Aphididae</taxon>
        <taxon>Lachninae</taxon>
        <taxon>Cinara</taxon>
    </lineage>
</organism>
<evidence type="ECO:0000313" key="2">
    <source>
        <dbReference type="Proteomes" id="UP000325440"/>
    </source>
</evidence>
<dbReference type="OrthoDB" id="6597487at2759"/>
<protein>
    <submittedName>
        <fullName evidence="1">Uncharacterized protein</fullName>
    </submittedName>
</protein>
<dbReference type="AlphaFoldDB" id="A0A5E4NQL2"/>
<dbReference type="PANTHER" id="PTHR45913:SF5">
    <property type="entry name" value="GENERAL TRANSCRIPTION FACTOR II-I REPEAT DOMAIN-CONTAINING PROTEIN 2A-LIKE PROTEIN"/>
    <property type="match status" value="1"/>
</dbReference>